<dbReference type="HOGENOM" id="CLU_003916_0_0_11"/>
<keyword evidence="6" id="KW-1185">Reference proteome</keyword>
<dbReference type="InterPro" id="IPR050953">
    <property type="entry name" value="N4_N6_ade-DNA_methylase"/>
</dbReference>
<evidence type="ECO:0000256" key="2">
    <source>
        <dbReference type="ARBA" id="ARBA00022603"/>
    </source>
</evidence>
<dbReference type="PRINTS" id="PR00507">
    <property type="entry name" value="N12N6MTFRASE"/>
</dbReference>
<keyword evidence="2" id="KW-0489">Methyltransferase</keyword>
<comment type="catalytic activity">
    <reaction evidence="4">
        <text>a 2'-deoxyadenosine in DNA + S-adenosyl-L-methionine = an N(6)-methyl-2'-deoxyadenosine in DNA + S-adenosyl-L-homocysteine + H(+)</text>
        <dbReference type="Rhea" id="RHEA:15197"/>
        <dbReference type="Rhea" id="RHEA-COMP:12418"/>
        <dbReference type="Rhea" id="RHEA-COMP:12419"/>
        <dbReference type="ChEBI" id="CHEBI:15378"/>
        <dbReference type="ChEBI" id="CHEBI:57856"/>
        <dbReference type="ChEBI" id="CHEBI:59789"/>
        <dbReference type="ChEBI" id="CHEBI:90615"/>
        <dbReference type="ChEBI" id="CHEBI:90616"/>
        <dbReference type="EC" id="2.1.1.72"/>
    </reaction>
</comment>
<keyword evidence="5" id="KW-0255">Endonuclease</keyword>
<dbReference type="EC" id="2.1.1.72" evidence="1"/>
<evidence type="ECO:0000313" key="5">
    <source>
        <dbReference type="EMBL" id="AHC24848.1"/>
    </source>
</evidence>
<dbReference type="GO" id="GO:0004519">
    <property type="term" value="F:endonuclease activity"/>
    <property type="evidence" value="ECO:0007669"/>
    <property type="project" value="UniProtKB-KW"/>
</dbReference>
<dbReference type="eggNOG" id="COG1002">
    <property type="taxonomic scope" value="Bacteria"/>
</dbReference>
<evidence type="ECO:0000256" key="3">
    <source>
        <dbReference type="ARBA" id="ARBA00022679"/>
    </source>
</evidence>
<dbReference type="SUPFAM" id="SSF53335">
    <property type="entry name" value="S-adenosyl-L-methionine-dependent methyltransferases"/>
    <property type="match status" value="1"/>
</dbReference>
<keyword evidence="5" id="KW-0378">Hydrolase</keyword>
<reference evidence="5 6" key="1">
    <citation type="journal article" date="2014" name="Genome Announc.">
        <title>Complete Genome Sequence of Sterol-Transforming Mycobacterium neoaurum Strain VKM Ac-1815D.</title>
        <authorList>
            <person name="Shtratnikova V.Y."/>
            <person name="Bragin E.Y."/>
            <person name="Dovbnya D.V."/>
            <person name="Pekov Y.A."/>
            <person name="Schelkunov M.I."/>
            <person name="Strizhov N."/>
            <person name="Ivashina T.V."/>
            <person name="Ashapkin V.V."/>
            <person name="Donova M.V."/>
        </authorList>
    </citation>
    <scope>NUCLEOTIDE SEQUENCE [LARGE SCALE GENOMIC DNA]</scope>
    <source>
        <strain evidence="5 6">VKM Ac-1815D</strain>
    </source>
</reference>
<dbReference type="GeneID" id="43449777"/>
<dbReference type="Gene3D" id="3.40.50.150">
    <property type="entry name" value="Vaccinia Virus protein VP39"/>
    <property type="match status" value="2"/>
</dbReference>
<name>V5XAI8_MYCNE</name>
<dbReference type="PANTHER" id="PTHR33841:SF1">
    <property type="entry name" value="DNA METHYLTRANSFERASE A"/>
    <property type="match status" value="1"/>
</dbReference>
<accession>V5XAI8</accession>
<dbReference type="Proteomes" id="UP000018763">
    <property type="component" value="Chromosome"/>
</dbReference>
<dbReference type="EMBL" id="CP006936">
    <property type="protein sequence ID" value="AHC24848.1"/>
    <property type="molecule type" value="Genomic_DNA"/>
</dbReference>
<gene>
    <name evidence="5" type="ORF">D174_09785</name>
</gene>
<dbReference type="InterPro" id="IPR029063">
    <property type="entry name" value="SAM-dependent_MTases_sf"/>
</dbReference>
<protein>
    <recommendedName>
        <fullName evidence="1">site-specific DNA-methyltransferase (adenine-specific)</fullName>
        <ecNumber evidence="1">2.1.1.72</ecNumber>
    </recommendedName>
</protein>
<evidence type="ECO:0000256" key="1">
    <source>
        <dbReference type="ARBA" id="ARBA00011900"/>
    </source>
</evidence>
<keyword evidence="3" id="KW-0808">Transferase</keyword>
<organism evidence="5 6">
    <name type="scientific">Mycolicibacterium neoaurum VKM Ac-1815D</name>
    <dbReference type="NCBI Taxonomy" id="700508"/>
    <lineage>
        <taxon>Bacteria</taxon>
        <taxon>Bacillati</taxon>
        <taxon>Actinomycetota</taxon>
        <taxon>Actinomycetes</taxon>
        <taxon>Mycobacteriales</taxon>
        <taxon>Mycobacteriaceae</taxon>
        <taxon>Mycolicibacterium</taxon>
    </lineage>
</organism>
<dbReference type="PANTHER" id="PTHR33841">
    <property type="entry name" value="DNA METHYLTRANSFERASE YEEA-RELATED"/>
    <property type="match status" value="1"/>
</dbReference>
<evidence type="ECO:0000256" key="4">
    <source>
        <dbReference type="ARBA" id="ARBA00047942"/>
    </source>
</evidence>
<dbReference type="REBASE" id="75928">
    <property type="entry name" value="Mne1815DORF9785P"/>
</dbReference>
<proteinExistence type="predicted"/>
<dbReference type="KEGG" id="mne:D174_09785"/>
<dbReference type="RefSeq" id="WP_019514466.1">
    <property type="nucleotide sequence ID" value="NC_023036.2"/>
</dbReference>
<dbReference type="GO" id="GO:0032259">
    <property type="term" value="P:methylation"/>
    <property type="evidence" value="ECO:0007669"/>
    <property type="project" value="UniProtKB-KW"/>
</dbReference>
<keyword evidence="5" id="KW-0540">Nuclease</keyword>
<sequence>MPSYDSIVVGEDWISEHYFTTDSPRESFQGKVLELRKQWDAEAAEGRDTVRRRLVGAAGDLQTALSTLAEDPDGAPPAHALIRTVLGFPETLTDYTGERAGTELRLPNARPAGVTSTLFLQARPVESVDDLLAPDTGLLLDAGEEDGKPIDSVTKAVSAAFRSDEPPAFIVVQAGQWVLLAEAQRWAEGRYLAVDLLVVTERRDDKRGGELDRAAAILGRQALLPDADGNIWWTSVLEDSVKHTVGVSKDLREGIRLSIEIIANDVVRRRAERSLPLEDIDAQQLAKHSLRFLYRILFLLYAEASPEMRVLPSGAPEYGEGYGLDRLRELTLTELVSPTAKFGTHLYESLATLFHLVDRGHHPRTPVAGDGTDDPAPGLEFNALRADLFAPAATALIDQVGLSNEATQQVLQHLLLSKESKGRKGADRGFISYAELGINQLGAVYEGLMSYTGFFAEEDLYEVAKNGDPEKGSWVVPVTRADHLSESDFVTVEDEATGERVPVIHRQGTFVFRLAGRERQQSASYYTPEVLTKFVVSQALEELLDQNGQRTTPEQILQLTICEPALGSGAFAIEAVRQLAAEYLKRQQEDRGEVIDADQYQVELQKVKAYLALHQVYGVDLNATAVELAEISLWLDTMVAGLQAPWFGLHLRRGNSLIGARRAVYMPTSLVKKAWLKEVPKDVPLGTEVGAGIHHFLLPSEGWGAVIDTPEAKTYAPDKREELRLWRNGIRSNPSASIKKRLAALAQRVETLWELTVRRVTIAESEIRRDIDVWGLEARDTSGGAVTREQIEAVLNDENGAYRRLRRVMDAWCALWSWPLTTDIEPPDWDHWVGGLEAILGVPPKAGKFEKHGQISFAGDLSWQDLDIAEGNDRTFAQALSIDKALDGFPWLTVAAGIAAAQGFFHWELDFAPVFAGGGFDLQVGNPPWVRPDWDEAGVLAEFDPWWQLAEKPAEAIKRSKQEEVLAHPEVLGEFLDERAEQAGVTEHLGSGVDRPVLTGLRTDLYRCFMERTWRSLAFDGIVCLIHPDSHFTELRANRLRRETYHRLRRHFKFHNNTYQFPEIGHKKTFGVHAYGRSKPIGFIHASWIFAPSVVERSMVHDGSGPAPGMKDVDDNWDLRPHRERIVHVDETVLAGWAALIDEPGTPPAEARMLYPANRASADVLDKIAAAPRLSDIGFEWTMGWNETTHRKLGFFKSAVAVADGWDDVIVQGPHFTVATPLFQQPDSAPGRERLYESIDLDVIGEDFVPRTNYQVAKPRDEYIASYPKWHGESSSMYFRLAWRRMADPSTVRTLHAAILPPGPCHVDLVRTASFSSSRTLACTAGIWSSVVADFFVKVAGLSELKYSSMGRLPLVRNEVLESRILLRSLRLNCFVRPYAPLWEELYDEAWQQDSWVPHIGVDYTSRAPLGAIGPKWEWATPLRRAADRRQALVEIDAIVAIMLGITAEELLTIYRTQFPVLQKYERDAVYDANGRQLPGKLASEYRRKGTLKPDDLTVCGVTYVEPFVGVDRERDMELAHKHFSDIASAGA</sequence>
<evidence type="ECO:0000313" key="6">
    <source>
        <dbReference type="Proteomes" id="UP000018763"/>
    </source>
</evidence>
<dbReference type="GO" id="GO:0009007">
    <property type="term" value="F:site-specific DNA-methyltransferase (adenine-specific) activity"/>
    <property type="evidence" value="ECO:0007669"/>
    <property type="project" value="UniProtKB-EC"/>
</dbReference>